<evidence type="ECO:0000256" key="4">
    <source>
        <dbReference type="ARBA" id="ARBA00023163"/>
    </source>
</evidence>
<dbReference type="GO" id="GO:0000981">
    <property type="term" value="F:DNA-binding transcription factor activity, RNA polymerase II-specific"/>
    <property type="evidence" value="ECO:0007669"/>
    <property type="project" value="TreeGrafter"/>
</dbReference>
<gene>
    <name evidence="8" type="ORF">CANINC_002903</name>
</gene>
<evidence type="ECO:0000259" key="7">
    <source>
        <dbReference type="PROSITE" id="PS50888"/>
    </source>
</evidence>
<protein>
    <recommendedName>
        <fullName evidence="7">BHLH domain-containing protein</fullName>
    </recommendedName>
</protein>
<keyword evidence="3" id="KW-0238">DNA-binding</keyword>
<dbReference type="InterPro" id="IPR036638">
    <property type="entry name" value="HLH_DNA-bd_sf"/>
</dbReference>
<feature type="region of interest" description="Disordered" evidence="6">
    <location>
        <begin position="408"/>
        <end position="449"/>
    </location>
</feature>
<dbReference type="Pfam" id="PF00010">
    <property type="entry name" value="HLH"/>
    <property type="match status" value="1"/>
</dbReference>
<dbReference type="OrthoDB" id="690068at2759"/>
<dbReference type="STRING" id="52247.A0A4T0X0C1"/>
<feature type="compositionally biased region" description="Low complexity" evidence="6">
    <location>
        <begin position="186"/>
        <end position="196"/>
    </location>
</feature>
<dbReference type="GO" id="GO:0046983">
    <property type="term" value="F:protein dimerization activity"/>
    <property type="evidence" value="ECO:0007669"/>
    <property type="project" value="InterPro"/>
</dbReference>
<keyword evidence="2" id="KW-0805">Transcription regulation</keyword>
<organism evidence="8 9">
    <name type="scientific">Pichia inconspicua</name>
    <dbReference type="NCBI Taxonomy" id="52247"/>
    <lineage>
        <taxon>Eukaryota</taxon>
        <taxon>Fungi</taxon>
        <taxon>Dikarya</taxon>
        <taxon>Ascomycota</taxon>
        <taxon>Saccharomycotina</taxon>
        <taxon>Pichiomycetes</taxon>
        <taxon>Pichiales</taxon>
        <taxon>Pichiaceae</taxon>
        <taxon>Pichia</taxon>
    </lineage>
</organism>
<evidence type="ECO:0000256" key="2">
    <source>
        <dbReference type="ARBA" id="ARBA00023015"/>
    </source>
</evidence>
<sequence length="573" mass="63582">MGSQYGSYNQNSFHDNFTINNNDQFNSHDHNHGVNGKSTNFDGIKYSKNQQNNSEIGNFGFVDTKDSAPEDAFLMNNVINFDMSPEEIDKQFNLEILNDLNSDIQGTHLSNQTENMSFNSQNTDFINMNQAIENINLNNNYDNNYTNRSLSEYLTANSNNINANNEKKTPLIQVSGAHNGSGSGSGIPSTSSYQSPAPVSIAINSSSASRNEAFSPESLGFSSNIGSNQLGKTLSNTLGRSFGDQLGSSLNNLVSPTTTFDGIPDSSYGSYDDSFLRSPLNSPSLKSIGSPSSGTHMNPKSALSKESKISRRRELHNAVERRRRDLIKEKIKELGFLIPPTMLYDPSKPKQSKDAKVNKNVILQKSVEYIIYLHEILEAQDNRINEMQNEIEHLDLNDTGVEQNFISENNTDSRNTLPIDSQTLNTNNNDDDADESTNSLMNMVSGNVNSNSENTDFDLAAFSDTAAPKSVNSKLKFMDFSNNGAEALDFSKLSDSGVKRLEETNNQSNDMLSFGFKTNMTNAYNDMNQTPNAFTSTQDDFNNFLNEPTLKFESDTDFLDQLLSKEPVRNAYE</sequence>
<reference evidence="8 9" key="1">
    <citation type="journal article" date="2019" name="Front. Genet.">
        <title>Whole-Genome Sequencing of the Opportunistic Yeast Pathogen Candida inconspicua Uncovers Its Hybrid Origin.</title>
        <authorList>
            <person name="Mixao V."/>
            <person name="Hansen A.P."/>
            <person name="Saus E."/>
            <person name="Boekhout T."/>
            <person name="Lass-Florl C."/>
            <person name="Gabaldon T."/>
        </authorList>
    </citation>
    <scope>NUCLEOTIDE SEQUENCE [LARGE SCALE GENOMIC DNA]</scope>
    <source>
        <strain evidence="8 9">CBS 180</strain>
    </source>
</reference>
<comment type="caution">
    <text evidence="8">The sequence shown here is derived from an EMBL/GenBank/DDBJ whole genome shotgun (WGS) entry which is preliminary data.</text>
</comment>
<evidence type="ECO:0000313" key="9">
    <source>
        <dbReference type="Proteomes" id="UP000307173"/>
    </source>
</evidence>
<proteinExistence type="predicted"/>
<evidence type="ECO:0000256" key="5">
    <source>
        <dbReference type="ARBA" id="ARBA00023242"/>
    </source>
</evidence>
<dbReference type="GO" id="GO:0005634">
    <property type="term" value="C:nucleus"/>
    <property type="evidence" value="ECO:0007669"/>
    <property type="project" value="UniProtKB-SubCell"/>
</dbReference>
<evidence type="ECO:0000256" key="1">
    <source>
        <dbReference type="ARBA" id="ARBA00004123"/>
    </source>
</evidence>
<name>A0A4T0X0C1_9ASCO</name>
<dbReference type="Gene3D" id="4.10.280.10">
    <property type="entry name" value="Helix-loop-helix DNA-binding domain"/>
    <property type="match status" value="1"/>
</dbReference>
<evidence type="ECO:0000256" key="6">
    <source>
        <dbReference type="SAM" id="MobiDB-lite"/>
    </source>
</evidence>
<feature type="compositionally biased region" description="Low complexity" evidence="6">
    <location>
        <begin position="436"/>
        <end position="449"/>
    </location>
</feature>
<accession>A0A4T0X0C1</accession>
<dbReference type="EMBL" id="SELW01000481">
    <property type="protein sequence ID" value="TID25513.1"/>
    <property type="molecule type" value="Genomic_DNA"/>
</dbReference>
<dbReference type="CDD" id="cd11387">
    <property type="entry name" value="bHLHzip_USF_MITF"/>
    <property type="match status" value="1"/>
</dbReference>
<feature type="domain" description="BHLH" evidence="7">
    <location>
        <begin position="311"/>
        <end position="373"/>
    </location>
</feature>
<evidence type="ECO:0000313" key="8">
    <source>
        <dbReference type="EMBL" id="TID25513.1"/>
    </source>
</evidence>
<feature type="region of interest" description="Disordered" evidence="6">
    <location>
        <begin position="173"/>
        <end position="196"/>
    </location>
</feature>
<dbReference type="Proteomes" id="UP000307173">
    <property type="component" value="Unassembled WGS sequence"/>
</dbReference>
<dbReference type="AlphaFoldDB" id="A0A4T0X0C1"/>
<feature type="compositionally biased region" description="Low complexity" evidence="6">
    <location>
        <begin position="282"/>
        <end position="294"/>
    </location>
</feature>
<evidence type="ECO:0000256" key="3">
    <source>
        <dbReference type="ARBA" id="ARBA00023125"/>
    </source>
</evidence>
<dbReference type="InterPro" id="IPR011598">
    <property type="entry name" value="bHLH_dom"/>
</dbReference>
<keyword evidence="5" id="KW-0539">Nucleus</keyword>
<dbReference type="GO" id="GO:0000978">
    <property type="term" value="F:RNA polymerase II cis-regulatory region sequence-specific DNA binding"/>
    <property type="evidence" value="ECO:0007669"/>
    <property type="project" value="TreeGrafter"/>
</dbReference>
<feature type="compositionally biased region" description="Polar residues" evidence="6">
    <location>
        <begin position="408"/>
        <end position="419"/>
    </location>
</feature>
<dbReference type="SMART" id="SM00353">
    <property type="entry name" value="HLH"/>
    <property type="match status" value="1"/>
</dbReference>
<dbReference type="SUPFAM" id="SSF47459">
    <property type="entry name" value="HLH, helix-loop-helix DNA-binding domain"/>
    <property type="match status" value="1"/>
</dbReference>
<keyword evidence="9" id="KW-1185">Reference proteome</keyword>
<comment type="subcellular location">
    <subcellularLocation>
        <location evidence="1">Nucleus</location>
    </subcellularLocation>
</comment>
<feature type="region of interest" description="Disordered" evidence="6">
    <location>
        <begin position="282"/>
        <end position="316"/>
    </location>
</feature>
<dbReference type="PROSITE" id="PS50888">
    <property type="entry name" value="BHLH"/>
    <property type="match status" value="1"/>
</dbReference>
<dbReference type="PANTHER" id="PTHR45776">
    <property type="entry name" value="MIP04163P"/>
    <property type="match status" value="1"/>
</dbReference>
<dbReference type="PANTHER" id="PTHR45776:SF2">
    <property type="entry name" value="MIP04163P"/>
    <property type="match status" value="1"/>
</dbReference>
<keyword evidence="4" id="KW-0804">Transcription</keyword>